<keyword evidence="2" id="KW-0472">Membrane</keyword>
<evidence type="ECO:0000256" key="2">
    <source>
        <dbReference type="ARBA" id="ARBA00023136"/>
    </source>
</evidence>
<evidence type="ECO:0000259" key="3">
    <source>
        <dbReference type="Pfam" id="PF00144"/>
    </source>
</evidence>
<dbReference type="Pfam" id="PF00144">
    <property type="entry name" value="Beta-lactamase"/>
    <property type="match status" value="1"/>
</dbReference>
<evidence type="ECO:0000313" key="4">
    <source>
        <dbReference type="EMBL" id="SVB37006.1"/>
    </source>
</evidence>
<sequence>VRTYRKACLSLLFIFILACKQKESTLDQYINAEIASGEVPGIGISIIVEGDIIVSKGYGYADIENKIPFSDSTIMNIASISKTFIGVSIMHAVEKGLLNLEDDVNKFLSFKIVNPHQPDKVIKVKHLLGHRSSIIDEDKTYKASYYYGGDAPTKLGEFLENYLAKGGTYYSKDNFLDKDPGSKHEYSNIGAGLAAHILESIMKKPFNLITRDLIFRPLGMKNTVWFLSEMENPSNHAKLYKTENDKNEPSEIETYGLVTYPDGGLRTSIKDLTKYLYYIMYDEPVFDQSIISKESKRNMFTPDFDQTYAKFWETKDYIGHGGWDPGVTASMYFDPKNEIGVILFTNTSTYANFYTLLKKIYEHSLMLKI</sequence>
<dbReference type="InterPro" id="IPR012338">
    <property type="entry name" value="Beta-lactam/transpept-like"/>
</dbReference>
<reference evidence="4" key="1">
    <citation type="submission" date="2018-05" db="EMBL/GenBank/DDBJ databases">
        <authorList>
            <person name="Lanie J.A."/>
            <person name="Ng W.-L."/>
            <person name="Kazmierczak K.M."/>
            <person name="Andrzejewski T.M."/>
            <person name="Davidsen T.M."/>
            <person name="Wayne K.J."/>
            <person name="Tettelin H."/>
            <person name="Glass J.I."/>
            <person name="Rusch D."/>
            <person name="Podicherti R."/>
            <person name="Tsui H.-C.T."/>
            <person name="Winkler M.E."/>
        </authorList>
    </citation>
    <scope>NUCLEOTIDE SEQUENCE</scope>
</reference>
<dbReference type="PANTHER" id="PTHR46825">
    <property type="entry name" value="D-ALANYL-D-ALANINE-CARBOXYPEPTIDASE/ENDOPEPTIDASE AMPH"/>
    <property type="match status" value="1"/>
</dbReference>
<accession>A0A382DER4</accession>
<feature type="domain" description="Beta-lactamase-related" evidence="3">
    <location>
        <begin position="26"/>
        <end position="349"/>
    </location>
</feature>
<name>A0A382DER4_9ZZZZ</name>
<dbReference type="InterPro" id="IPR050491">
    <property type="entry name" value="AmpC-like"/>
</dbReference>
<evidence type="ECO:0000256" key="1">
    <source>
        <dbReference type="ARBA" id="ARBA00004370"/>
    </source>
</evidence>
<dbReference type="AlphaFoldDB" id="A0A382DER4"/>
<dbReference type="InterPro" id="IPR001466">
    <property type="entry name" value="Beta-lactam-related"/>
</dbReference>
<gene>
    <name evidence="4" type="ORF">METZ01_LOCUS189860</name>
</gene>
<protein>
    <recommendedName>
        <fullName evidence="3">Beta-lactamase-related domain-containing protein</fullName>
    </recommendedName>
</protein>
<dbReference type="SUPFAM" id="SSF56601">
    <property type="entry name" value="beta-lactamase/transpeptidase-like"/>
    <property type="match status" value="1"/>
</dbReference>
<dbReference type="GO" id="GO:0016020">
    <property type="term" value="C:membrane"/>
    <property type="evidence" value="ECO:0007669"/>
    <property type="project" value="UniProtKB-SubCell"/>
</dbReference>
<dbReference type="EMBL" id="UINC01039071">
    <property type="protein sequence ID" value="SVB37006.1"/>
    <property type="molecule type" value="Genomic_DNA"/>
</dbReference>
<feature type="non-terminal residue" evidence="4">
    <location>
        <position position="1"/>
    </location>
</feature>
<dbReference type="Gene3D" id="3.40.710.10">
    <property type="entry name" value="DD-peptidase/beta-lactamase superfamily"/>
    <property type="match status" value="1"/>
</dbReference>
<proteinExistence type="predicted"/>
<dbReference type="PANTHER" id="PTHR46825:SF11">
    <property type="entry name" value="PENICILLIN-BINDING PROTEIN 4"/>
    <property type="match status" value="1"/>
</dbReference>
<organism evidence="4">
    <name type="scientific">marine metagenome</name>
    <dbReference type="NCBI Taxonomy" id="408172"/>
    <lineage>
        <taxon>unclassified sequences</taxon>
        <taxon>metagenomes</taxon>
        <taxon>ecological metagenomes</taxon>
    </lineage>
</organism>
<comment type="subcellular location">
    <subcellularLocation>
        <location evidence="1">Membrane</location>
    </subcellularLocation>
</comment>